<proteinExistence type="predicted"/>
<comment type="caution">
    <text evidence="2">The sequence shown here is derived from an EMBL/GenBank/DDBJ whole genome shotgun (WGS) entry which is preliminary data.</text>
</comment>
<feature type="non-terminal residue" evidence="2">
    <location>
        <position position="514"/>
    </location>
</feature>
<dbReference type="Proteomes" id="UP000789405">
    <property type="component" value="Unassembled WGS sequence"/>
</dbReference>
<feature type="coiled-coil region" evidence="1">
    <location>
        <begin position="24"/>
        <end position="58"/>
    </location>
</feature>
<keyword evidence="1" id="KW-0175">Coiled coil</keyword>
<dbReference type="EMBL" id="CAJVPY010012257">
    <property type="protein sequence ID" value="CAG8732946.1"/>
    <property type="molecule type" value="Genomic_DNA"/>
</dbReference>
<reference evidence="2" key="1">
    <citation type="submission" date="2021-06" db="EMBL/GenBank/DDBJ databases">
        <authorList>
            <person name="Kallberg Y."/>
            <person name="Tangrot J."/>
            <person name="Rosling A."/>
        </authorList>
    </citation>
    <scope>NUCLEOTIDE SEQUENCE</scope>
    <source>
        <strain evidence="2">MA453B</strain>
    </source>
</reference>
<protein>
    <submittedName>
        <fullName evidence="2">24919_t:CDS:1</fullName>
    </submittedName>
</protein>
<accession>A0A9N9NGT4</accession>
<gene>
    <name evidence="2" type="ORF">DERYTH_LOCUS15287</name>
</gene>
<name>A0A9N9NGT4_9GLOM</name>
<evidence type="ECO:0000313" key="2">
    <source>
        <dbReference type="EMBL" id="CAG8732946.1"/>
    </source>
</evidence>
<dbReference type="OrthoDB" id="2381789at2759"/>
<keyword evidence="3" id="KW-1185">Reference proteome</keyword>
<evidence type="ECO:0000256" key="1">
    <source>
        <dbReference type="SAM" id="Coils"/>
    </source>
</evidence>
<organism evidence="2 3">
    <name type="scientific">Dentiscutata erythropus</name>
    <dbReference type="NCBI Taxonomy" id="1348616"/>
    <lineage>
        <taxon>Eukaryota</taxon>
        <taxon>Fungi</taxon>
        <taxon>Fungi incertae sedis</taxon>
        <taxon>Mucoromycota</taxon>
        <taxon>Glomeromycotina</taxon>
        <taxon>Glomeromycetes</taxon>
        <taxon>Diversisporales</taxon>
        <taxon>Gigasporaceae</taxon>
        <taxon>Dentiscutata</taxon>
    </lineage>
</organism>
<sequence length="514" mass="61541">MLEQFNVFIERKASKFTLVPQLDMKSYKEHLNRLNEFVKDYEDKYKDILKQEQEVESKQFESSQNVTTKIETVNAFKKLGKGIDDWLEDQKFAAQKELFFIIIDLILSICIAVIQPGSVRNIIETIKKVLESVHNMDIKGSKDLVNITKDDDVKNDLDLKSKAEEIKKIIYGLKASYNKADELRNSINKMNKNLEDFIPENLNERLETDPKGTYLIYDWENIKKNIDELHESIKPIEQNIKGTEEYFRSSAELMEFIDVYIKAKIEENKESKKLSQIQKQLEISNRIKERLEQRIESNIKLQNDEIKLILFERLINIKYDMTLFMEKYQYAYEYRYLSESNLKLSVIQEFNENNINRMFKDLDEVSNNRPQIKWTVIEFKEKNVIDEFIKNKSVKISIPSNYNELKDYARLRLRAFRVYLKGVGTTNDRITLYINHSDDFYDRDEKKQIHHFKSKDKKREFEYIVYEKYFPHLNIDKTYVKSDIIYYDEADKDYHFTPTLFSQWEISLKTDTNL</sequence>
<evidence type="ECO:0000313" key="3">
    <source>
        <dbReference type="Proteomes" id="UP000789405"/>
    </source>
</evidence>
<dbReference type="AlphaFoldDB" id="A0A9N9NGT4"/>